<evidence type="ECO:0000256" key="4">
    <source>
        <dbReference type="ARBA" id="ARBA00022840"/>
    </source>
</evidence>
<dbReference type="SUPFAM" id="SSF90123">
    <property type="entry name" value="ABC transporter transmembrane region"/>
    <property type="match status" value="1"/>
</dbReference>
<comment type="caution">
    <text evidence="10">The sequence shown here is derived from an EMBL/GenBank/DDBJ whole genome shotgun (WGS) entry which is preliminary data.</text>
</comment>
<evidence type="ECO:0000313" key="11">
    <source>
        <dbReference type="Proteomes" id="UP001519306"/>
    </source>
</evidence>
<dbReference type="PANTHER" id="PTHR43394">
    <property type="entry name" value="ATP-DEPENDENT PERMEASE MDL1, MITOCHONDRIAL"/>
    <property type="match status" value="1"/>
</dbReference>
<keyword evidence="6 7" id="KW-0472">Membrane</keyword>
<dbReference type="Pfam" id="PF00005">
    <property type="entry name" value="ABC_tran"/>
    <property type="match status" value="1"/>
</dbReference>
<keyword evidence="5 7" id="KW-1133">Transmembrane helix</keyword>
<feature type="transmembrane region" description="Helical" evidence="7">
    <location>
        <begin position="257"/>
        <end position="275"/>
    </location>
</feature>
<dbReference type="EMBL" id="JAGGLJ010000025">
    <property type="protein sequence ID" value="MBP2026174.1"/>
    <property type="molecule type" value="Genomic_DNA"/>
</dbReference>
<evidence type="ECO:0000256" key="2">
    <source>
        <dbReference type="ARBA" id="ARBA00022692"/>
    </source>
</evidence>
<keyword evidence="3" id="KW-0547">Nucleotide-binding</keyword>
<dbReference type="SUPFAM" id="SSF52540">
    <property type="entry name" value="P-loop containing nucleoside triphosphate hydrolases"/>
    <property type="match status" value="1"/>
</dbReference>
<dbReference type="PROSITE" id="PS00211">
    <property type="entry name" value="ABC_TRANSPORTER_1"/>
    <property type="match status" value="1"/>
</dbReference>
<comment type="subcellular location">
    <subcellularLocation>
        <location evidence="1">Cell membrane</location>
        <topology evidence="1">Multi-pass membrane protein</topology>
    </subcellularLocation>
</comment>
<feature type="transmembrane region" description="Helical" evidence="7">
    <location>
        <begin position="21"/>
        <end position="44"/>
    </location>
</feature>
<feature type="domain" description="ABC transmembrane type-1" evidence="9">
    <location>
        <begin position="21"/>
        <end position="324"/>
    </location>
</feature>
<accession>A0ABS4KEH3</accession>
<dbReference type="Proteomes" id="UP001519306">
    <property type="component" value="Unassembled WGS sequence"/>
</dbReference>
<evidence type="ECO:0000256" key="1">
    <source>
        <dbReference type="ARBA" id="ARBA00004651"/>
    </source>
</evidence>
<evidence type="ECO:0000256" key="7">
    <source>
        <dbReference type="SAM" id="Phobius"/>
    </source>
</evidence>
<dbReference type="SMART" id="SM00382">
    <property type="entry name" value="AAA"/>
    <property type="match status" value="1"/>
</dbReference>
<sequence length="596" mass="66620">MNKKFNKLLSFMEPYKKKYSVAFFFSIICNISRAMPPFLIGLAISELARNIATRVNTNVGGINFDYIGKIVLIIVIVGITDAIGDYVSNYLLSDAVQNTTLDLRRSIYDKLNKLPVSYYDSRQQGEILSRVTTDVTVISEALQQSLLNILGSLLYTLFSICFMFYLSPFFTIISLLIIPICVFAFKKITRKSDPHFKELQNSLGDLNGYTQEHYAGHMVIQLFGQEEESIEGFKKVNEKLNTTGFQANFLSSTINPLLSSVIHFSYIALFLLLVLTVLNKPLVLFGLVLVSPMAIGEIHAFIQYVWQIAGPVGNITQLTNLLQTASASLTRVVEILEEEEDYDVLESIDLSQEKIDGAIDFNNVKFGYSPDKLLMENININVKPGDTIAVVGPTGAGKTTLINLLMRFYDINGGNITIDGIDVNRLSKHQSRSLFGVVSQSPWLYSTSIEENIKFGKLDATFEEVIEAATLARADHFIRTLPDGYRTVVNEESSNLSQGEKQLITIARALIADPEILILDEATSSVDTRLEHLLQKAMDEAMKGRTSFIIAHRLSTIRNADLILVMNHGAIVEQGNHEELIKQGGIYKDLYESQFQ</sequence>
<protein>
    <submittedName>
        <fullName evidence="10">ATP-binding cassette subfamily B multidrug efflux pump</fullName>
    </submittedName>
</protein>
<dbReference type="GO" id="GO:0005524">
    <property type="term" value="F:ATP binding"/>
    <property type="evidence" value="ECO:0007669"/>
    <property type="project" value="UniProtKB-KW"/>
</dbReference>
<keyword evidence="11" id="KW-1185">Reference proteome</keyword>
<evidence type="ECO:0000256" key="3">
    <source>
        <dbReference type="ARBA" id="ARBA00022741"/>
    </source>
</evidence>
<feature type="domain" description="ABC transporter" evidence="8">
    <location>
        <begin position="359"/>
        <end position="593"/>
    </location>
</feature>
<keyword evidence="2 7" id="KW-0812">Transmembrane</keyword>
<dbReference type="PROSITE" id="PS50929">
    <property type="entry name" value="ABC_TM1F"/>
    <property type="match status" value="1"/>
</dbReference>
<dbReference type="CDD" id="cd18547">
    <property type="entry name" value="ABC_6TM_Tm288_like"/>
    <property type="match status" value="1"/>
</dbReference>
<name>A0ABS4KEH3_9FIRM</name>
<gene>
    <name evidence="10" type="ORF">J2Z71_001732</name>
</gene>
<dbReference type="InterPro" id="IPR003593">
    <property type="entry name" value="AAA+_ATPase"/>
</dbReference>
<dbReference type="Gene3D" id="3.40.50.300">
    <property type="entry name" value="P-loop containing nucleotide triphosphate hydrolases"/>
    <property type="match status" value="1"/>
</dbReference>
<evidence type="ECO:0000259" key="8">
    <source>
        <dbReference type="PROSITE" id="PS50893"/>
    </source>
</evidence>
<dbReference type="PROSITE" id="PS50893">
    <property type="entry name" value="ABC_TRANSPORTER_2"/>
    <property type="match status" value="1"/>
</dbReference>
<keyword evidence="4 10" id="KW-0067">ATP-binding</keyword>
<evidence type="ECO:0000313" key="10">
    <source>
        <dbReference type="EMBL" id="MBP2026174.1"/>
    </source>
</evidence>
<dbReference type="RefSeq" id="WP_210062221.1">
    <property type="nucleotide sequence ID" value="NZ_JAGGLJ010000025.1"/>
</dbReference>
<proteinExistence type="predicted"/>
<dbReference type="InterPro" id="IPR039421">
    <property type="entry name" value="Type_1_exporter"/>
</dbReference>
<evidence type="ECO:0000259" key="9">
    <source>
        <dbReference type="PROSITE" id="PS50929"/>
    </source>
</evidence>
<feature type="transmembrane region" description="Helical" evidence="7">
    <location>
        <begin position="153"/>
        <end position="185"/>
    </location>
</feature>
<dbReference type="InterPro" id="IPR003439">
    <property type="entry name" value="ABC_transporter-like_ATP-bd"/>
</dbReference>
<organism evidence="10 11">
    <name type="scientific">Peptoniphilus stercorisuis</name>
    <dbReference type="NCBI Taxonomy" id="1436965"/>
    <lineage>
        <taxon>Bacteria</taxon>
        <taxon>Bacillati</taxon>
        <taxon>Bacillota</taxon>
        <taxon>Tissierellia</taxon>
        <taxon>Tissierellales</taxon>
        <taxon>Peptoniphilaceae</taxon>
        <taxon>Peptoniphilus</taxon>
    </lineage>
</organism>
<reference evidence="10 11" key="1">
    <citation type="submission" date="2021-03" db="EMBL/GenBank/DDBJ databases">
        <title>Genomic Encyclopedia of Type Strains, Phase IV (KMG-IV): sequencing the most valuable type-strain genomes for metagenomic binning, comparative biology and taxonomic classification.</title>
        <authorList>
            <person name="Goeker M."/>
        </authorList>
    </citation>
    <scope>NUCLEOTIDE SEQUENCE [LARGE SCALE GENOMIC DNA]</scope>
    <source>
        <strain evidence="10 11">DSM 27563</strain>
    </source>
</reference>
<dbReference type="InterPro" id="IPR036640">
    <property type="entry name" value="ABC1_TM_sf"/>
</dbReference>
<feature type="transmembrane region" description="Helical" evidence="7">
    <location>
        <begin position="64"/>
        <end position="83"/>
    </location>
</feature>
<dbReference type="InterPro" id="IPR017871">
    <property type="entry name" value="ABC_transporter-like_CS"/>
</dbReference>
<dbReference type="CDD" id="cd03254">
    <property type="entry name" value="ABCC_Glucan_exporter_like"/>
    <property type="match status" value="1"/>
</dbReference>
<evidence type="ECO:0000256" key="6">
    <source>
        <dbReference type="ARBA" id="ARBA00023136"/>
    </source>
</evidence>
<dbReference type="Gene3D" id="1.20.1560.10">
    <property type="entry name" value="ABC transporter type 1, transmembrane domain"/>
    <property type="match status" value="1"/>
</dbReference>
<dbReference type="PANTHER" id="PTHR43394:SF1">
    <property type="entry name" value="ATP-BINDING CASSETTE SUB-FAMILY B MEMBER 10, MITOCHONDRIAL"/>
    <property type="match status" value="1"/>
</dbReference>
<dbReference type="Pfam" id="PF00664">
    <property type="entry name" value="ABC_membrane"/>
    <property type="match status" value="1"/>
</dbReference>
<dbReference type="InterPro" id="IPR027417">
    <property type="entry name" value="P-loop_NTPase"/>
</dbReference>
<dbReference type="InterPro" id="IPR011527">
    <property type="entry name" value="ABC1_TM_dom"/>
</dbReference>
<evidence type="ECO:0000256" key="5">
    <source>
        <dbReference type="ARBA" id="ARBA00022989"/>
    </source>
</evidence>